<dbReference type="KEGG" id="bvi:Bcep1808_7363"/>
<dbReference type="CDD" id="cd00085">
    <property type="entry name" value="HNHc"/>
    <property type="match status" value="1"/>
</dbReference>
<name>A4JVD7_BURVG</name>
<proteinExistence type="predicted"/>
<organism evidence="1 2">
    <name type="scientific">Burkholderia vietnamiensis (strain G4 / LMG 22486)</name>
    <name type="common">Burkholderia cepacia (strain R1808)</name>
    <dbReference type="NCBI Taxonomy" id="269482"/>
    <lineage>
        <taxon>Bacteria</taxon>
        <taxon>Pseudomonadati</taxon>
        <taxon>Pseudomonadota</taxon>
        <taxon>Betaproteobacteria</taxon>
        <taxon>Burkholderiales</taxon>
        <taxon>Burkholderiaceae</taxon>
        <taxon>Burkholderia</taxon>
        <taxon>Burkholderia cepacia complex</taxon>
    </lineage>
</organism>
<dbReference type="Proteomes" id="UP000002287">
    <property type="component" value="Plasmid pBVIE03"/>
</dbReference>
<dbReference type="HOGENOM" id="CLU_096064_0_0_4"/>
<evidence type="ECO:0000313" key="2">
    <source>
        <dbReference type="Proteomes" id="UP000002287"/>
    </source>
</evidence>
<evidence type="ECO:0000313" key="1">
    <source>
        <dbReference type="EMBL" id="ABO60240.1"/>
    </source>
</evidence>
<dbReference type="InterPro" id="IPR003615">
    <property type="entry name" value="HNH_nuc"/>
</dbReference>
<dbReference type="EMBL" id="CP000619">
    <property type="protein sequence ID" value="ABO60240.1"/>
    <property type="molecule type" value="Genomic_DNA"/>
</dbReference>
<reference evidence="1 2" key="1">
    <citation type="submission" date="2007-03" db="EMBL/GenBank/DDBJ databases">
        <title>Complete sequence of plasmid pBVIE03 of Burkholderia vietnamiensis G4.</title>
        <authorList>
            <consortium name="US DOE Joint Genome Institute"/>
            <person name="Copeland A."/>
            <person name="Lucas S."/>
            <person name="Lapidus A."/>
            <person name="Barry K."/>
            <person name="Detter J.C."/>
            <person name="Glavina del Rio T."/>
            <person name="Hammon N."/>
            <person name="Israni S."/>
            <person name="Dalin E."/>
            <person name="Tice H."/>
            <person name="Pitluck S."/>
            <person name="Chain P."/>
            <person name="Malfatti S."/>
            <person name="Shin M."/>
            <person name="Vergez L."/>
            <person name="Schmutz J."/>
            <person name="Larimer F."/>
            <person name="Land M."/>
            <person name="Hauser L."/>
            <person name="Kyrpides N."/>
            <person name="Tiedje J."/>
            <person name="Richardson P."/>
        </authorList>
    </citation>
    <scope>NUCLEOTIDE SEQUENCE [LARGE SCALE GENOMIC DNA]</scope>
    <source>
        <strain evidence="2">G4 / LMG 22486</strain>
        <plasmid evidence="1 2">pBVIE03</plasmid>
    </source>
</reference>
<accession>A4JVD7</accession>
<geneLocation type="plasmid" evidence="1 2">
    <name>pBVIE03</name>
</geneLocation>
<dbReference type="AlphaFoldDB" id="A4JVD7"/>
<keyword evidence="1" id="KW-0614">Plasmid</keyword>
<protein>
    <submittedName>
        <fullName evidence="1">Uncharacterized protein</fullName>
    </submittedName>
</protein>
<sequence length="274" mass="31260">MLKRVLPELVISAKRKVWRMNDHAGEDADKAFQQVRRAILDACGNECAFCQHTSSKYQEVHHADDDHTNNSRENLFGTCPLCHQVFHLGLAAIRDGGQIIYMPEMSQAELNQLVMLIWIIDSTQELVKAGPSPFKDAGERQLFERVHSAATKLRGYLVNRRAPVLMRIGGYVKENNALDFEPTLSQITPSLFANVLMQLDEETFAKRGQALGGLRLLPQPERFGERIKHWRDEANKILPVWRWTKILPEESIRELVLDSVKRVDEANARLANPE</sequence>
<gene>
    <name evidence="1" type="ordered locus">Bcep1808_7363</name>
</gene>